<evidence type="ECO:0000313" key="3">
    <source>
        <dbReference type="EMBL" id="ESR25333.1"/>
    </source>
</evidence>
<feature type="region of interest" description="Disordered" evidence="1">
    <location>
        <begin position="43"/>
        <end position="74"/>
    </location>
</feature>
<dbReference type="PANTHER" id="PTHR30105:SF2">
    <property type="entry name" value="DIVERGENT POLYSACCHARIDE DEACETYLASE SUPERFAMILY"/>
    <property type="match status" value="1"/>
</dbReference>
<dbReference type="Gene3D" id="3.20.20.370">
    <property type="entry name" value="Glycoside hydrolase/deacetylase"/>
    <property type="match status" value="1"/>
</dbReference>
<dbReference type="Proteomes" id="UP000017819">
    <property type="component" value="Unassembled WGS sequence"/>
</dbReference>
<dbReference type="OrthoDB" id="9784811at2"/>
<feature type="transmembrane region" description="Helical" evidence="2">
    <location>
        <begin position="6"/>
        <end position="27"/>
    </location>
</feature>
<evidence type="ECO:0000256" key="2">
    <source>
        <dbReference type="SAM" id="Phobius"/>
    </source>
</evidence>
<reference evidence="3 4" key="1">
    <citation type="journal article" date="2014" name="Genome Announc.">
        <title>Draft Genome Sequence of Lutibaculum baratangense Strain AMV1T, Isolated from a Mud Volcano in Andamans, India.</title>
        <authorList>
            <person name="Singh A."/>
            <person name="Sreenivas A."/>
            <person name="Sathyanarayana Reddy G."/>
            <person name="Pinnaka A.K."/>
            <person name="Shivaji S."/>
        </authorList>
    </citation>
    <scope>NUCLEOTIDE SEQUENCE [LARGE SCALE GENOMIC DNA]</scope>
    <source>
        <strain evidence="3 4">AMV1</strain>
    </source>
</reference>
<comment type="caution">
    <text evidence="3">The sequence shown here is derived from an EMBL/GenBank/DDBJ whole genome shotgun (WGS) entry which is preliminary data.</text>
</comment>
<dbReference type="PATRIC" id="fig|631454.5.peg.1829"/>
<keyword evidence="2" id="KW-1133">Transmembrane helix</keyword>
<evidence type="ECO:0000313" key="4">
    <source>
        <dbReference type="Proteomes" id="UP000017819"/>
    </source>
</evidence>
<accession>V4TGX4</accession>
<keyword evidence="4" id="KW-1185">Reference proteome</keyword>
<dbReference type="eggNOG" id="COG2861">
    <property type="taxonomic scope" value="Bacteria"/>
</dbReference>
<protein>
    <submittedName>
        <fullName evidence="3">Putative periplasmic protein</fullName>
    </submittedName>
</protein>
<evidence type="ECO:0000256" key="1">
    <source>
        <dbReference type="SAM" id="MobiDB-lite"/>
    </source>
</evidence>
<dbReference type="STRING" id="631454.N177_1850"/>
<dbReference type="SUPFAM" id="SSF88713">
    <property type="entry name" value="Glycoside hydrolase/deacetylase"/>
    <property type="match status" value="1"/>
</dbReference>
<dbReference type="RefSeq" id="WP_023431991.1">
    <property type="nucleotide sequence ID" value="NZ_AWXZ01000023.1"/>
</dbReference>
<dbReference type="AlphaFoldDB" id="V4TGX4"/>
<name>V4TGX4_9HYPH</name>
<sequence length="359" mass="37735">MDRTTVLKWIGTACILLLGVTGLYLLVAEDPYGGEPVHVARIVSGPAKPDRQDAGIRPSITRDGQPEPLPSGHRVAPADIVIRDPMSMAQAEPGRDLDPALTEPGPHGPLPRIGPDGETSARAYAAPVSADALGKSRIAILVGGMGLSASATEKAIAELPPGVTLAFAPYGRDLADLARRARRAGHEIMLQMPMEPYDFPDNDPGPQTLLTGLDAAQNRDRLHWSMARFGGYVGVTNYMGARFSATEGGMRAFLQELSSRGLLYVEDGSSQRSLAPQIGREIGLPTAAADMVVDVVPRKDDVRRALDELEALAAREGSAIGFATGLPVTIDAIAEWAEGLEERGAALVPVSAAVGVTGS</sequence>
<dbReference type="EMBL" id="AWXZ01000023">
    <property type="protein sequence ID" value="ESR25333.1"/>
    <property type="molecule type" value="Genomic_DNA"/>
</dbReference>
<keyword evidence="2" id="KW-0472">Membrane</keyword>
<dbReference type="PANTHER" id="PTHR30105">
    <property type="entry name" value="UNCHARACTERIZED YIBQ-RELATED"/>
    <property type="match status" value="1"/>
</dbReference>
<feature type="region of interest" description="Disordered" evidence="1">
    <location>
        <begin position="89"/>
        <end position="119"/>
    </location>
</feature>
<keyword evidence="2" id="KW-0812">Transmembrane</keyword>
<dbReference type="CDD" id="cd10936">
    <property type="entry name" value="CE4_DAC2"/>
    <property type="match status" value="1"/>
</dbReference>
<gene>
    <name evidence="3" type="ORF">N177_1850</name>
</gene>
<dbReference type="InterPro" id="IPR011330">
    <property type="entry name" value="Glyco_hydro/deAcase_b/a-brl"/>
</dbReference>
<dbReference type="GO" id="GO:0005975">
    <property type="term" value="P:carbohydrate metabolic process"/>
    <property type="evidence" value="ECO:0007669"/>
    <property type="project" value="InterPro"/>
</dbReference>
<dbReference type="Pfam" id="PF04748">
    <property type="entry name" value="Polysacc_deac_2"/>
    <property type="match status" value="1"/>
</dbReference>
<dbReference type="InterPro" id="IPR006837">
    <property type="entry name" value="Divergent_DAC"/>
</dbReference>
<organism evidence="3 4">
    <name type="scientific">Lutibaculum baratangense AMV1</name>
    <dbReference type="NCBI Taxonomy" id="631454"/>
    <lineage>
        <taxon>Bacteria</taxon>
        <taxon>Pseudomonadati</taxon>
        <taxon>Pseudomonadota</taxon>
        <taxon>Alphaproteobacteria</taxon>
        <taxon>Hyphomicrobiales</taxon>
        <taxon>Tepidamorphaceae</taxon>
        <taxon>Lutibaculum</taxon>
    </lineage>
</organism>
<proteinExistence type="predicted"/>